<name>A0A2P2QHS0_RHIMU</name>
<accession>A0A2P2QHS0</accession>
<organism evidence="1">
    <name type="scientific">Rhizophora mucronata</name>
    <name type="common">Asiatic mangrove</name>
    <dbReference type="NCBI Taxonomy" id="61149"/>
    <lineage>
        <taxon>Eukaryota</taxon>
        <taxon>Viridiplantae</taxon>
        <taxon>Streptophyta</taxon>
        <taxon>Embryophyta</taxon>
        <taxon>Tracheophyta</taxon>
        <taxon>Spermatophyta</taxon>
        <taxon>Magnoliopsida</taxon>
        <taxon>eudicotyledons</taxon>
        <taxon>Gunneridae</taxon>
        <taxon>Pentapetalae</taxon>
        <taxon>rosids</taxon>
        <taxon>fabids</taxon>
        <taxon>Malpighiales</taxon>
        <taxon>Rhizophoraceae</taxon>
        <taxon>Rhizophora</taxon>
    </lineage>
</organism>
<protein>
    <submittedName>
        <fullName evidence="1">Uncharacterized protein</fullName>
    </submittedName>
</protein>
<dbReference type="EMBL" id="GGEC01086059">
    <property type="protein sequence ID" value="MBX66543.1"/>
    <property type="molecule type" value="Transcribed_RNA"/>
</dbReference>
<proteinExistence type="predicted"/>
<evidence type="ECO:0000313" key="1">
    <source>
        <dbReference type="EMBL" id="MBX66543.1"/>
    </source>
</evidence>
<reference evidence="1" key="1">
    <citation type="submission" date="2018-02" db="EMBL/GenBank/DDBJ databases">
        <title>Rhizophora mucronata_Transcriptome.</title>
        <authorList>
            <person name="Meera S.P."/>
            <person name="Sreeshan A."/>
            <person name="Augustine A."/>
        </authorList>
    </citation>
    <scope>NUCLEOTIDE SEQUENCE</scope>
    <source>
        <tissue evidence="1">Leaf</tissue>
    </source>
</reference>
<sequence>MEVYTIKLNFILCL</sequence>